<dbReference type="InterPro" id="IPR018309">
    <property type="entry name" value="Tscrpt_reg_PadR_C"/>
</dbReference>
<gene>
    <name evidence="3" type="ORF">HLUCCA11_02990</name>
</gene>
<protein>
    <submittedName>
        <fullName evidence="3">Putative transcriptional regulator</fullName>
    </submittedName>
</protein>
<dbReference type="Proteomes" id="UP000050465">
    <property type="component" value="Unassembled WGS sequence"/>
</dbReference>
<dbReference type="SUPFAM" id="SSF46785">
    <property type="entry name" value="Winged helix' DNA-binding domain"/>
    <property type="match status" value="1"/>
</dbReference>
<dbReference type="PANTHER" id="PTHR43252:SF4">
    <property type="entry name" value="TRANSCRIPTIONAL REGULATORY PROTEIN"/>
    <property type="match status" value="1"/>
</dbReference>
<dbReference type="Gene3D" id="6.10.140.190">
    <property type="match status" value="1"/>
</dbReference>
<name>A0A0P8C6K8_9CYAN</name>
<comment type="caution">
    <text evidence="3">The sequence shown here is derived from an EMBL/GenBank/DDBJ whole genome shotgun (WGS) entry which is preliminary data.</text>
</comment>
<evidence type="ECO:0000313" key="4">
    <source>
        <dbReference type="Proteomes" id="UP000050465"/>
    </source>
</evidence>
<dbReference type="PATRIC" id="fig|1666911.3.peg.1842"/>
<dbReference type="Gene3D" id="1.10.10.10">
    <property type="entry name" value="Winged helix-like DNA-binding domain superfamily/Winged helix DNA-binding domain"/>
    <property type="match status" value="1"/>
</dbReference>
<proteinExistence type="predicted"/>
<dbReference type="Pfam" id="PF10400">
    <property type="entry name" value="Vir_act_alpha_C"/>
    <property type="match status" value="1"/>
</dbReference>
<dbReference type="InterPro" id="IPR036390">
    <property type="entry name" value="WH_DNA-bd_sf"/>
</dbReference>
<dbReference type="PANTHER" id="PTHR43252">
    <property type="entry name" value="TRANSCRIPTIONAL REGULATOR YQJI"/>
    <property type="match status" value="1"/>
</dbReference>
<dbReference type="AlphaFoldDB" id="A0A0P8C6K8"/>
<dbReference type="Pfam" id="PF03551">
    <property type="entry name" value="PadR"/>
    <property type="match status" value="1"/>
</dbReference>
<evidence type="ECO:0000259" key="1">
    <source>
        <dbReference type="Pfam" id="PF03551"/>
    </source>
</evidence>
<dbReference type="InterPro" id="IPR036388">
    <property type="entry name" value="WH-like_DNA-bd_sf"/>
</dbReference>
<dbReference type="InterPro" id="IPR005149">
    <property type="entry name" value="Tscrpt_reg_PadR_N"/>
</dbReference>
<feature type="domain" description="Transcription regulator PadR C-terminal" evidence="2">
    <location>
        <begin position="93"/>
        <end position="173"/>
    </location>
</feature>
<reference evidence="3 4" key="1">
    <citation type="submission" date="2015-09" db="EMBL/GenBank/DDBJ databases">
        <title>Identification and resolution of microdiversity through metagenomic sequencing of parallel consortia.</title>
        <authorList>
            <person name="Nelson W.C."/>
            <person name="Romine M.F."/>
            <person name="Lindemann S.R."/>
        </authorList>
    </citation>
    <scope>NUCLEOTIDE SEQUENCE [LARGE SCALE GENOMIC DNA]</scope>
    <source>
        <strain evidence="3">Ana</strain>
    </source>
</reference>
<feature type="domain" description="Transcription regulator PadR N-terminal" evidence="1">
    <location>
        <begin position="7"/>
        <end position="80"/>
    </location>
</feature>
<evidence type="ECO:0000259" key="2">
    <source>
        <dbReference type="Pfam" id="PF10400"/>
    </source>
</evidence>
<accession>A0A0P8C6K8</accession>
<dbReference type="EMBL" id="LJZR01000002">
    <property type="protein sequence ID" value="KPQ37422.1"/>
    <property type="molecule type" value="Genomic_DNA"/>
</dbReference>
<evidence type="ECO:0000313" key="3">
    <source>
        <dbReference type="EMBL" id="KPQ37422.1"/>
    </source>
</evidence>
<organism evidence="3 4">
    <name type="scientific">Phormidesmis priestleyi Ana</name>
    <dbReference type="NCBI Taxonomy" id="1666911"/>
    <lineage>
        <taxon>Bacteria</taxon>
        <taxon>Bacillati</taxon>
        <taxon>Cyanobacteriota</taxon>
        <taxon>Cyanophyceae</taxon>
        <taxon>Leptolyngbyales</taxon>
        <taxon>Leptolyngbyaceae</taxon>
        <taxon>Phormidesmis</taxon>
    </lineage>
</organism>
<sequence length="187" mass="21466">MTLPYAILAALMNQPCSGYDLVKRFNKSVECFWSASHQQIYKALAKLEADEHIGSEVIEQENRPNKKFYTVTEAGRQHLQQWVGEPGDIAMLKSDLLIKLSVGHMVPTETLLQMLQSYYEQHKEKLKIYQAITKQYVQLPERSREDQFQVLVLRAGIRQQLAWIAWCEEALGFLGQPVTVREPSSIG</sequence>